<dbReference type="EC" id="2.1.1.197" evidence="3 8"/>
<evidence type="ECO:0000256" key="8">
    <source>
        <dbReference type="HAMAP-Rule" id="MF_00835"/>
    </source>
</evidence>
<reference evidence="10 12" key="1">
    <citation type="submission" date="2021-03" db="EMBL/GenBank/DDBJ databases">
        <title>Draft genome and methylome analysis of Thiotrix fructosivoruns ATCC 49748.</title>
        <authorList>
            <person name="Fomenkov A."/>
            <person name="Grabovich M.Y."/>
            <person name="Roberts R.J."/>
        </authorList>
    </citation>
    <scope>NUCLEOTIDE SEQUENCE [LARGE SCALE GENOMIC DNA]</scope>
    <source>
        <strain evidence="10 12">ATCC 49748</strain>
    </source>
</reference>
<gene>
    <name evidence="8 11" type="primary">bioC</name>
    <name evidence="11" type="ORF">J1836_013970</name>
    <name evidence="10" type="ORF">J1836_18580</name>
</gene>
<keyword evidence="7 8" id="KW-0093">Biotin biosynthesis</keyword>
<dbReference type="InterPro" id="IPR011814">
    <property type="entry name" value="BioC"/>
</dbReference>
<evidence type="ECO:0000313" key="10">
    <source>
        <dbReference type="EMBL" id="MBO0614906.1"/>
    </source>
</evidence>
<comment type="pathway">
    <text evidence="2 8">Cofactor biosynthesis; biotin biosynthesis.</text>
</comment>
<dbReference type="InterPro" id="IPR050602">
    <property type="entry name" value="Malonyl-ACP_OMT"/>
</dbReference>
<dbReference type="GO" id="GO:0032259">
    <property type="term" value="P:methylation"/>
    <property type="evidence" value="ECO:0007669"/>
    <property type="project" value="UniProtKB-KW"/>
</dbReference>
<evidence type="ECO:0000256" key="5">
    <source>
        <dbReference type="ARBA" id="ARBA00022679"/>
    </source>
</evidence>
<evidence type="ECO:0000256" key="3">
    <source>
        <dbReference type="ARBA" id="ARBA00012327"/>
    </source>
</evidence>
<dbReference type="Gene3D" id="3.40.50.150">
    <property type="entry name" value="Vaccinia Virus protein VP39"/>
    <property type="match status" value="1"/>
</dbReference>
<dbReference type="NCBIfam" id="TIGR02072">
    <property type="entry name" value="BioC"/>
    <property type="match status" value="1"/>
</dbReference>
<name>A0A8B0SFY6_9GAMM</name>
<dbReference type="PANTHER" id="PTHR13090">
    <property type="entry name" value="ARGININE-HYDROXYLASE NDUFAF5, MITOCHONDRIAL"/>
    <property type="match status" value="1"/>
</dbReference>
<proteinExistence type="inferred from homology"/>
<feature type="domain" description="Methyltransferase type 11" evidence="9">
    <location>
        <begin position="56"/>
        <end position="152"/>
    </location>
</feature>
<evidence type="ECO:0000256" key="4">
    <source>
        <dbReference type="ARBA" id="ARBA00022603"/>
    </source>
</evidence>
<dbReference type="UniPathway" id="UPA00078"/>
<reference evidence="11" key="2">
    <citation type="submission" date="2021-04" db="EMBL/GenBank/DDBJ databases">
        <title>Complete Genome and methylome analysis of Thiothrix fructosivorans ATCC 49748.</title>
        <authorList>
            <person name="Fomenkov A."/>
            <person name="Sun L."/>
            <person name="Vincze T."/>
            <person name="Grabovich M.Y."/>
            <person name="Roberts R.J."/>
        </authorList>
    </citation>
    <scope>NUCLEOTIDE SEQUENCE</scope>
    <source>
        <strain evidence="11">ATCC 49748</strain>
    </source>
</reference>
<comment type="similarity">
    <text evidence="8">Belongs to the methyltransferase superfamily.</text>
</comment>
<evidence type="ECO:0000256" key="1">
    <source>
        <dbReference type="ARBA" id="ARBA00000852"/>
    </source>
</evidence>
<keyword evidence="4 8" id="KW-0489">Methyltransferase</keyword>
<comment type="catalytic activity">
    <reaction evidence="1 8">
        <text>malonyl-[ACP] + S-adenosyl-L-methionine = malonyl-[ACP] methyl ester + S-adenosyl-L-homocysteine</text>
        <dbReference type="Rhea" id="RHEA:17105"/>
        <dbReference type="Rhea" id="RHEA-COMP:9623"/>
        <dbReference type="Rhea" id="RHEA-COMP:9954"/>
        <dbReference type="ChEBI" id="CHEBI:57856"/>
        <dbReference type="ChEBI" id="CHEBI:59789"/>
        <dbReference type="ChEBI" id="CHEBI:78449"/>
        <dbReference type="ChEBI" id="CHEBI:78845"/>
        <dbReference type="EC" id="2.1.1.197"/>
    </reaction>
</comment>
<dbReference type="EMBL" id="CP072748">
    <property type="protein sequence ID" value="QTX09715.1"/>
    <property type="molecule type" value="Genomic_DNA"/>
</dbReference>
<dbReference type="GO" id="GO:0102130">
    <property type="term" value="F:malonyl-CoA methyltransferase activity"/>
    <property type="evidence" value="ECO:0007669"/>
    <property type="project" value="UniProtKB-EC"/>
</dbReference>
<dbReference type="GO" id="GO:0010340">
    <property type="term" value="F:carboxyl-O-methyltransferase activity"/>
    <property type="evidence" value="ECO:0007669"/>
    <property type="project" value="UniProtKB-UniRule"/>
</dbReference>
<evidence type="ECO:0000256" key="7">
    <source>
        <dbReference type="ARBA" id="ARBA00022756"/>
    </source>
</evidence>
<keyword evidence="12" id="KW-1185">Reference proteome</keyword>
<protein>
    <recommendedName>
        <fullName evidence="3 8">Malonyl-[acyl-carrier protein] O-methyltransferase</fullName>
        <shortName evidence="8">Malonyl-ACP O-methyltransferase</shortName>
        <ecNumber evidence="3 8">2.1.1.197</ecNumber>
    </recommendedName>
    <alternativeName>
        <fullName evidence="8">Biotin synthesis protein BioC</fullName>
    </alternativeName>
</protein>
<evidence type="ECO:0000256" key="6">
    <source>
        <dbReference type="ARBA" id="ARBA00022691"/>
    </source>
</evidence>
<dbReference type="GO" id="GO:0009102">
    <property type="term" value="P:biotin biosynthetic process"/>
    <property type="evidence" value="ECO:0007669"/>
    <property type="project" value="UniProtKB-UniRule"/>
</dbReference>
<sequence>MRSDTANPYLLDKRKTRQGFERAAHTYDANAVLQREIGERLLERLDFIKMQPETVLDLGCGTGAISAHLLKRYKKARVIGVDLAVNMVQKTRQRGGWFRKPQGVCADANHLPFQPQCADMLMSNLMLQWCNDLPAVFGEWVRVLKPNGLLMFATFGPDTLKELRASWSQVDGFTHTSRFADMHDVGDALLQAGFRDPVVDMETITLTYADVRGLLRDLKGIGANNATHGRNHGLTGKAHLQAFLQAYEYFRQEDGLYPATYEVVYGHAWAPTLLPSKLPEKFIPIMRSKS</sequence>
<organism evidence="11">
    <name type="scientific">Thiothrix fructosivorans</name>
    <dbReference type="NCBI Taxonomy" id="111770"/>
    <lineage>
        <taxon>Bacteria</taxon>
        <taxon>Pseudomonadati</taxon>
        <taxon>Pseudomonadota</taxon>
        <taxon>Gammaproteobacteria</taxon>
        <taxon>Thiotrichales</taxon>
        <taxon>Thiotrichaceae</taxon>
        <taxon>Thiothrix</taxon>
    </lineage>
</organism>
<evidence type="ECO:0000313" key="11">
    <source>
        <dbReference type="EMBL" id="QTX09715.1"/>
    </source>
</evidence>
<evidence type="ECO:0000259" key="9">
    <source>
        <dbReference type="Pfam" id="PF08241"/>
    </source>
</evidence>
<dbReference type="Proteomes" id="UP000664466">
    <property type="component" value="Unassembled WGS sequence"/>
</dbReference>
<dbReference type="HAMAP" id="MF_00835">
    <property type="entry name" value="BioC"/>
    <property type="match status" value="1"/>
</dbReference>
<evidence type="ECO:0000256" key="2">
    <source>
        <dbReference type="ARBA" id="ARBA00004746"/>
    </source>
</evidence>
<dbReference type="PANTHER" id="PTHR13090:SF1">
    <property type="entry name" value="ARGININE-HYDROXYLASE NDUFAF5, MITOCHONDRIAL"/>
    <property type="match status" value="1"/>
</dbReference>
<dbReference type="RefSeq" id="WP_207252598.1">
    <property type="nucleotide sequence ID" value="NZ_JAFMPM010000008.1"/>
</dbReference>
<evidence type="ECO:0000313" key="12">
    <source>
        <dbReference type="Proteomes" id="UP000664466"/>
    </source>
</evidence>
<dbReference type="EMBL" id="JAFMPM010000008">
    <property type="protein sequence ID" value="MBO0614906.1"/>
    <property type="molecule type" value="Genomic_DNA"/>
</dbReference>
<dbReference type="Pfam" id="PF08241">
    <property type="entry name" value="Methyltransf_11"/>
    <property type="match status" value="1"/>
</dbReference>
<dbReference type="InterPro" id="IPR029063">
    <property type="entry name" value="SAM-dependent_MTases_sf"/>
</dbReference>
<comment type="function">
    <text evidence="8">Converts the free carboxyl group of a malonyl-thioester to its methyl ester by transfer of a methyl group from S-adenosyl-L-methionine (SAM). It allows to synthesize pimeloyl-ACP via the fatty acid synthetic pathway.</text>
</comment>
<keyword evidence="6 8" id="KW-0949">S-adenosyl-L-methionine</keyword>
<dbReference type="CDD" id="cd02440">
    <property type="entry name" value="AdoMet_MTases"/>
    <property type="match status" value="1"/>
</dbReference>
<keyword evidence="5 8" id="KW-0808">Transferase</keyword>
<dbReference type="AlphaFoldDB" id="A0A8B0SFY6"/>
<accession>A0A8B0SFY6</accession>
<dbReference type="SUPFAM" id="SSF53335">
    <property type="entry name" value="S-adenosyl-L-methionine-dependent methyltransferases"/>
    <property type="match status" value="1"/>
</dbReference>
<dbReference type="GO" id="GO:0008757">
    <property type="term" value="F:S-adenosylmethionine-dependent methyltransferase activity"/>
    <property type="evidence" value="ECO:0007669"/>
    <property type="project" value="InterPro"/>
</dbReference>
<dbReference type="InterPro" id="IPR013216">
    <property type="entry name" value="Methyltransf_11"/>
</dbReference>